<feature type="compositionally biased region" description="Polar residues" evidence="1">
    <location>
        <begin position="387"/>
        <end position="397"/>
    </location>
</feature>
<feature type="compositionally biased region" description="Polar residues" evidence="1">
    <location>
        <begin position="291"/>
        <end position="326"/>
    </location>
</feature>
<feature type="compositionally biased region" description="Basic and acidic residues" evidence="1">
    <location>
        <begin position="604"/>
        <end position="631"/>
    </location>
</feature>
<gene>
    <name evidence="3" type="ORF">Ae201684_006385</name>
</gene>
<feature type="region of interest" description="Disordered" evidence="1">
    <location>
        <begin position="668"/>
        <end position="691"/>
    </location>
</feature>
<organism evidence="3 4">
    <name type="scientific">Aphanomyces euteiches</name>
    <dbReference type="NCBI Taxonomy" id="100861"/>
    <lineage>
        <taxon>Eukaryota</taxon>
        <taxon>Sar</taxon>
        <taxon>Stramenopiles</taxon>
        <taxon>Oomycota</taxon>
        <taxon>Saprolegniomycetes</taxon>
        <taxon>Saprolegniales</taxon>
        <taxon>Verrucalvaceae</taxon>
        <taxon>Aphanomyces</taxon>
    </lineage>
</organism>
<feature type="compositionally biased region" description="Polar residues" evidence="1">
    <location>
        <begin position="69"/>
        <end position="80"/>
    </location>
</feature>
<keyword evidence="4" id="KW-1185">Reference proteome</keyword>
<feature type="compositionally biased region" description="Polar residues" evidence="1">
    <location>
        <begin position="187"/>
        <end position="197"/>
    </location>
</feature>
<keyword evidence="2" id="KW-0472">Membrane</keyword>
<feature type="compositionally biased region" description="Polar residues" evidence="1">
    <location>
        <begin position="227"/>
        <end position="242"/>
    </location>
</feature>
<keyword evidence="2" id="KW-0812">Transmembrane</keyword>
<feature type="compositionally biased region" description="Acidic residues" evidence="1">
    <location>
        <begin position="562"/>
        <end position="592"/>
    </location>
</feature>
<name>A0A6G0XB69_9STRA</name>
<evidence type="ECO:0000256" key="2">
    <source>
        <dbReference type="SAM" id="Phobius"/>
    </source>
</evidence>
<feature type="transmembrane region" description="Helical" evidence="2">
    <location>
        <begin position="1388"/>
        <end position="1408"/>
    </location>
</feature>
<feature type="region of interest" description="Disordered" evidence="1">
    <location>
        <begin position="1"/>
        <end position="411"/>
    </location>
</feature>
<dbReference type="EMBL" id="VJMJ01000084">
    <property type="protein sequence ID" value="KAF0737205.1"/>
    <property type="molecule type" value="Genomic_DNA"/>
</dbReference>
<accession>A0A6G0XB69</accession>
<evidence type="ECO:0000256" key="1">
    <source>
        <dbReference type="SAM" id="MobiDB-lite"/>
    </source>
</evidence>
<proteinExistence type="predicted"/>
<feature type="compositionally biased region" description="Polar residues" evidence="1">
    <location>
        <begin position="1"/>
        <end position="17"/>
    </location>
</feature>
<dbReference type="Proteomes" id="UP000481153">
    <property type="component" value="Unassembled WGS sequence"/>
</dbReference>
<evidence type="ECO:0000313" key="4">
    <source>
        <dbReference type="Proteomes" id="UP000481153"/>
    </source>
</evidence>
<feature type="region of interest" description="Disordered" evidence="1">
    <location>
        <begin position="1431"/>
        <end position="1458"/>
    </location>
</feature>
<feature type="compositionally biased region" description="Polar residues" evidence="1">
    <location>
        <begin position="836"/>
        <end position="847"/>
    </location>
</feature>
<feature type="compositionally biased region" description="Polar residues" evidence="1">
    <location>
        <begin position="881"/>
        <end position="895"/>
    </location>
</feature>
<feature type="compositionally biased region" description="Basic and acidic residues" evidence="1">
    <location>
        <begin position="81"/>
        <end position="93"/>
    </location>
</feature>
<reference evidence="3 4" key="1">
    <citation type="submission" date="2019-07" db="EMBL/GenBank/DDBJ databases">
        <title>Genomics analysis of Aphanomyces spp. identifies a new class of oomycete effector associated with host adaptation.</title>
        <authorList>
            <person name="Gaulin E."/>
        </authorList>
    </citation>
    <scope>NUCLEOTIDE SEQUENCE [LARGE SCALE GENOMIC DNA]</scope>
    <source>
        <strain evidence="3 4">ATCC 201684</strain>
    </source>
</reference>
<feature type="compositionally biased region" description="Basic and acidic residues" evidence="1">
    <location>
        <begin position="442"/>
        <end position="462"/>
    </location>
</feature>
<feature type="compositionally biased region" description="Low complexity" evidence="1">
    <location>
        <begin position="670"/>
        <end position="685"/>
    </location>
</feature>
<feature type="region of interest" description="Disordered" evidence="1">
    <location>
        <begin position="442"/>
        <end position="469"/>
    </location>
</feature>
<feature type="region of interest" description="Disordered" evidence="1">
    <location>
        <begin position="511"/>
        <end position="633"/>
    </location>
</feature>
<feature type="compositionally biased region" description="Basic and acidic residues" evidence="1">
    <location>
        <begin position="131"/>
        <end position="140"/>
    </location>
</feature>
<dbReference type="VEuPathDB" id="FungiDB:AeMF1_011847"/>
<protein>
    <submittedName>
        <fullName evidence="3">Uncharacterized protein</fullName>
    </submittedName>
</protein>
<feature type="compositionally biased region" description="Basic and acidic residues" evidence="1">
    <location>
        <begin position="257"/>
        <end position="271"/>
    </location>
</feature>
<feature type="compositionally biased region" description="Basic and acidic residues" evidence="1">
    <location>
        <begin position="115"/>
        <end position="124"/>
    </location>
</feature>
<keyword evidence="2" id="KW-1133">Transmembrane helix</keyword>
<feature type="compositionally biased region" description="Basic and acidic residues" evidence="1">
    <location>
        <begin position="399"/>
        <end position="411"/>
    </location>
</feature>
<evidence type="ECO:0000313" key="3">
    <source>
        <dbReference type="EMBL" id="KAF0737205.1"/>
    </source>
</evidence>
<feature type="compositionally biased region" description="Basic and acidic residues" evidence="1">
    <location>
        <begin position="351"/>
        <end position="366"/>
    </location>
</feature>
<feature type="compositionally biased region" description="Basic and acidic residues" evidence="1">
    <location>
        <begin position="202"/>
        <end position="224"/>
    </location>
</feature>
<sequence>METKLSSSRGKNTQASDVSKPRTKQNLAPSAPPSWSNLASSDNLPDEQGHAISKRMEQLMAWRAKREANNQSEEPSTTSRSKLESKQQRHALLDRQPPSFKQFLGPQVEPEEQEEPKPQVEHLRNFQFGPVEDKAKHYSYDSDNALETPKTPPNRRKVAVKLDFSSIDTDDDDEKEVQPVAPPQRRSVLQAQTTASLKHQRPPVERTTKKATEKAPQKGPETPKPRSIQSRQYSPVDSTAPTRPSVYQAHTISSLNHQREMVERAARRAAEKAQAQRTPRSAKASPKQKDATTNLGRATQPSQPLSTTLVSKTKNVTGVQRSNSAPSAKAVVAEAKGPRGTKEIGSLPRLKAPDSKREDQTPKESPAKNFSWWHFSAPEKPFEEVDSNNIDDGNLQDTGKARQLEYDSERRPNLYVDTNVNTGKHGNFVEDVDLGSNPFEWHSKPKRPQEESWLENEVRDADDPYEDSDDDEMIAKVKKAAYGYFPLDNNILRHNEEAVLDKRVPEMKNDGLEVAKLTPTKMDQDDIESSPEEASLNLQTVPAIAESVITEPSDAQPNADMENNENGEEPQDEFAVEFEVDPEDPINVDDGDSGSNNPATIDDEMTKVLDLPDDKKAENPELSSDSEHDAMDFEAFEAEQPDEMLESGLTAHQDLTDEVHTPSIILTSAPTETVETTPEVSFVEPAQQTPPIHPLKKQVTFLLESPKPRNSIYDLDDVALSTPDEFQNISLPDTTPLYGGPPLLSSPPLSPLTHSAEVEIDTPSKRPFITPEPRKEVPFALDMDLITPPVARQPQRLRTGESNRVDDVSSVGVTSTIHPDVTLQPNSDASPEVGRQSVSDAVTTTPELRQRPIRRSFAATPPKFFDENSAPRNDFFRRTTPETPNVEESQPQSETKAPAVPWRPFSRNIKPAQRNQDAIPAAGIPSSDPVFTTPRTEDKQNDQSLSEVHQAGQFQSCHLDKAPLQQNAHALQSHIATDPDQGNLSFPFNKRAQEPFQSSAAARPVFKHLQRSQHEYLSDSETVKPIQPKIERDTLSNQVISSPAKEIGHTILPNHEATPARFESPPKIHQTTVQIRLPARNSQSNQLTASTSQDIDHTAFPQRESIPVRFKSLPKIHSTSVPTRLPVERNDLFVEPNLPTSPPAPLTTSFEEEDLSSREESSSWSGLLWKLVTCSVCVAIAVASVHFQQNLESAVDSNMSQLVSEVHSLSSSAVDYDGKLTSWGESMASELHANTQRLRDESADMQKHLLIMVDQTKERNSNAMAEVEAALASALSQFQTSTIASLKKTLAQQGIKQAATTLPEMLHDLKLRVAHERKALSLAKKKHSQVEGEIQTDDSQLCHDDEICLLGAELSDEVVEDDTTWMEEIAAKISASEDIPTASSVGDLVLQALLAIEAIVIVAVWVALGWKFKQPENMEANDIVFIPQSGALSHIDDDEEEETKDEEIDENHEDEDDDVLVELVAKTPEVTRHLKFRPTPRSSRRSPRFVG</sequence>
<feature type="region of interest" description="Disordered" evidence="1">
    <location>
        <begin position="814"/>
        <end position="949"/>
    </location>
</feature>
<feature type="compositionally biased region" description="Acidic residues" evidence="1">
    <location>
        <begin position="1436"/>
        <end position="1458"/>
    </location>
</feature>
<comment type="caution">
    <text evidence="3">The sequence shown here is derived from an EMBL/GenBank/DDBJ whole genome shotgun (WGS) entry which is preliminary data.</text>
</comment>
<feature type="region of interest" description="Disordered" evidence="1">
    <location>
        <begin position="1133"/>
        <end position="1155"/>
    </location>
</feature>
<feature type="compositionally biased region" description="Polar residues" evidence="1">
    <location>
        <begin position="24"/>
        <end position="43"/>
    </location>
</feature>